<dbReference type="GO" id="GO:0003684">
    <property type="term" value="F:damaged DNA binding"/>
    <property type="evidence" value="ECO:0007669"/>
    <property type="project" value="TreeGrafter"/>
</dbReference>
<feature type="coiled-coil region" evidence="4">
    <location>
        <begin position="129"/>
        <end position="222"/>
    </location>
</feature>
<sequence>MSSGISFSSPPALLLTDGISFSSPPALLLLTAASPPTAGSLRLVFHGMEGNLVTATKIDFSSEADLLKSLSHLSTILVATIEEVKDRVSQMEFIFCGQLFPGFQSTTKSLQRKLVDTSKAAEDEWKKKENVLLEQLKELHGERQRCQEEIQHLHSSFEENKTRLTCAEQLVKKHELEKGSLMDKLERLMKNEDIVDELKMRLEQKASELSEAKELQKRLLEENALKDQKLLIEQAKTKHCLEEHEKMIRSYKELKSQYLYLLRKVNGNSANEHQLDRMQEVKNSPNSHPKKRSLQDSKEEGEEEEEEEEEEITNIASQTDEPKTEIDFHENPEIHQDLQVVKRLSNDPRIIRSFGSRLILPKHTAIAKPEPFAGVKKASSSWRETRAQETRGVDPHDDFLDTPLEIVRNLNKFPCQEPQDIAVPPPQDMDFSNSDDETQDMNNKIIPDQQRISILGPANKGFKYVEPVRKKAERENLKGVECQQCKKFYDAVLPGGDNNPNQMNRRCEHHDAVSRHRYRFAPPMTPEGFWNIGFDSDM</sequence>
<dbReference type="GO" id="GO:0005634">
    <property type="term" value="C:nucleus"/>
    <property type="evidence" value="ECO:0007669"/>
    <property type="project" value="UniProtKB-SubCell"/>
</dbReference>
<keyword evidence="3" id="KW-0539">Nucleus</keyword>
<feature type="domain" description="DNA endonuclease activator Ctp1 C-terminal" evidence="6">
    <location>
        <begin position="504"/>
        <end position="534"/>
    </location>
</feature>
<evidence type="ECO:0000256" key="1">
    <source>
        <dbReference type="ARBA" id="ARBA00004123"/>
    </source>
</evidence>
<keyword evidence="2" id="KW-0227">DNA damage</keyword>
<evidence type="ECO:0000256" key="2">
    <source>
        <dbReference type="ARBA" id="ARBA00022763"/>
    </source>
</evidence>
<dbReference type="PANTHER" id="PTHR15107:SF0">
    <property type="entry name" value="DNA ENDONUCLEASE ACTIVATOR CTP1 C-TERMINAL DOMAIN-CONTAINING PROTEIN"/>
    <property type="match status" value="1"/>
</dbReference>
<evidence type="ECO:0000313" key="8">
    <source>
        <dbReference type="Proteomes" id="UP001327560"/>
    </source>
</evidence>
<dbReference type="AlphaFoldDB" id="A0AAQ3Q1K7"/>
<gene>
    <name evidence="7" type="ORF">Cni_G01278</name>
</gene>
<evidence type="ECO:0000313" key="7">
    <source>
        <dbReference type="EMBL" id="WOK92587.1"/>
    </source>
</evidence>
<evidence type="ECO:0000256" key="3">
    <source>
        <dbReference type="ARBA" id="ARBA00023242"/>
    </source>
</evidence>
<keyword evidence="4" id="KW-0175">Coiled coil</keyword>
<dbReference type="PANTHER" id="PTHR15107">
    <property type="entry name" value="RETINOBLASTOMA BINDING PROTEIN 8"/>
    <property type="match status" value="1"/>
</dbReference>
<feature type="compositionally biased region" description="Acidic residues" evidence="5">
    <location>
        <begin position="299"/>
        <end position="312"/>
    </location>
</feature>
<reference evidence="7 8" key="1">
    <citation type="submission" date="2023-10" db="EMBL/GenBank/DDBJ databases">
        <title>Chromosome-scale genome assembly provides insights into flower coloration mechanisms of Canna indica.</title>
        <authorList>
            <person name="Li C."/>
        </authorList>
    </citation>
    <scope>NUCLEOTIDE SEQUENCE [LARGE SCALE GENOMIC DNA]</scope>
    <source>
        <tissue evidence="7">Flower</tissue>
    </source>
</reference>
<dbReference type="EMBL" id="CP136890">
    <property type="protein sequence ID" value="WOK92587.1"/>
    <property type="molecule type" value="Genomic_DNA"/>
</dbReference>
<protein>
    <submittedName>
        <fullName evidence="7">Protein gamma response 1 isoform X2</fullName>
    </submittedName>
</protein>
<evidence type="ECO:0000259" key="6">
    <source>
        <dbReference type="Pfam" id="PF08573"/>
    </source>
</evidence>
<comment type="subcellular location">
    <subcellularLocation>
        <location evidence="1">Nucleus</location>
    </subcellularLocation>
</comment>
<dbReference type="Pfam" id="PF08573">
    <property type="entry name" value="SAE2"/>
    <property type="match status" value="1"/>
</dbReference>
<evidence type="ECO:0000256" key="5">
    <source>
        <dbReference type="SAM" id="MobiDB-lite"/>
    </source>
</evidence>
<dbReference type="InterPro" id="IPR033316">
    <property type="entry name" value="RBBP8-like"/>
</dbReference>
<dbReference type="GO" id="GO:0010792">
    <property type="term" value="P:DNA double-strand break processing involved in repair via single-strand annealing"/>
    <property type="evidence" value="ECO:0007669"/>
    <property type="project" value="TreeGrafter"/>
</dbReference>
<evidence type="ECO:0000256" key="4">
    <source>
        <dbReference type="SAM" id="Coils"/>
    </source>
</evidence>
<name>A0AAQ3Q1K7_9LILI</name>
<organism evidence="7 8">
    <name type="scientific">Canna indica</name>
    <name type="common">Indian-shot</name>
    <dbReference type="NCBI Taxonomy" id="4628"/>
    <lineage>
        <taxon>Eukaryota</taxon>
        <taxon>Viridiplantae</taxon>
        <taxon>Streptophyta</taxon>
        <taxon>Embryophyta</taxon>
        <taxon>Tracheophyta</taxon>
        <taxon>Spermatophyta</taxon>
        <taxon>Magnoliopsida</taxon>
        <taxon>Liliopsida</taxon>
        <taxon>Zingiberales</taxon>
        <taxon>Cannaceae</taxon>
        <taxon>Canna</taxon>
    </lineage>
</organism>
<accession>A0AAQ3Q1K7</accession>
<proteinExistence type="predicted"/>
<keyword evidence="8" id="KW-1185">Reference proteome</keyword>
<dbReference type="InterPro" id="IPR013882">
    <property type="entry name" value="Ctp1_C"/>
</dbReference>
<dbReference type="Proteomes" id="UP001327560">
    <property type="component" value="Chromosome 1"/>
</dbReference>
<feature type="region of interest" description="Disordered" evidence="5">
    <location>
        <begin position="279"/>
        <end position="322"/>
    </location>
</feature>